<evidence type="ECO:0008006" key="4">
    <source>
        <dbReference type="Google" id="ProtNLM"/>
    </source>
</evidence>
<protein>
    <recommendedName>
        <fullName evidence="4">Secreted protein</fullName>
    </recommendedName>
</protein>
<dbReference type="EMBL" id="RAYI01000019">
    <property type="protein sequence ID" value="RLT73280.1"/>
    <property type="molecule type" value="Genomic_DNA"/>
</dbReference>
<dbReference type="Proteomes" id="UP000278164">
    <property type="component" value="Unassembled WGS sequence"/>
</dbReference>
<accession>A0A3L7ZTC7</accession>
<sequence length="86" mass="9702">MRFAVYSAPVAHLLSFLVFTSSFGLADKNCIAKVYIPSFFLARSSLSVQAKISTLGFQLRSYFVCEALQEEPGHLAKRHNFNQTRK</sequence>
<feature type="chain" id="PRO_5018118911" description="Secreted protein" evidence="1">
    <location>
        <begin position="27"/>
        <end position="86"/>
    </location>
</feature>
<organism evidence="2 3">
    <name type="scientific">Parabacteroides distasonis</name>
    <dbReference type="NCBI Taxonomy" id="823"/>
    <lineage>
        <taxon>Bacteria</taxon>
        <taxon>Pseudomonadati</taxon>
        <taxon>Bacteroidota</taxon>
        <taxon>Bacteroidia</taxon>
        <taxon>Bacteroidales</taxon>
        <taxon>Tannerellaceae</taxon>
        <taxon>Parabacteroides</taxon>
    </lineage>
</organism>
<dbReference type="AlphaFoldDB" id="A0A3L7ZTC7"/>
<gene>
    <name evidence="2" type="ORF">D7V78_11305</name>
</gene>
<reference evidence="2 3" key="1">
    <citation type="submission" date="2018-09" db="EMBL/GenBank/DDBJ databases">
        <title>Murine metabolic-syndrome-specific gut microbial biobank.</title>
        <authorList>
            <person name="Liu C."/>
        </authorList>
    </citation>
    <scope>NUCLEOTIDE SEQUENCE [LARGE SCALE GENOMIC DNA]</scope>
    <source>
        <strain evidence="2 3">8-P5</strain>
    </source>
</reference>
<feature type="signal peptide" evidence="1">
    <location>
        <begin position="1"/>
        <end position="26"/>
    </location>
</feature>
<name>A0A3L7ZTC7_PARDI</name>
<evidence type="ECO:0000313" key="2">
    <source>
        <dbReference type="EMBL" id="RLT73280.1"/>
    </source>
</evidence>
<comment type="caution">
    <text evidence="2">The sequence shown here is derived from an EMBL/GenBank/DDBJ whole genome shotgun (WGS) entry which is preliminary data.</text>
</comment>
<evidence type="ECO:0000256" key="1">
    <source>
        <dbReference type="SAM" id="SignalP"/>
    </source>
</evidence>
<proteinExistence type="predicted"/>
<keyword evidence="1" id="KW-0732">Signal</keyword>
<evidence type="ECO:0000313" key="3">
    <source>
        <dbReference type="Proteomes" id="UP000278164"/>
    </source>
</evidence>